<comment type="caution">
    <text evidence="4">The sequence shown here is derived from an EMBL/GenBank/DDBJ whole genome shotgun (WGS) entry which is preliminary data.</text>
</comment>
<name>A0A3A6TDS2_9GAMM</name>
<dbReference type="AlphaFoldDB" id="A0A3A6TDS2"/>
<evidence type="ECO:0000256" key="1">
    <source>
        <dbReference type="ARBA" id="ARBA00022737"/>
    </source>
</evidence>
<dbReference type="Pfam" id="PF12796">
    <property type="entry name" value="Ank_2"/>
    <property type="match status" value="1"/>
</dbReference>
<accession>A0A3A6TDS2</accession>
<protein>
    <submittedName>
        <fullName evidence="4">Ankyrin repeat domain-containing protein</fullName>
    </submittedName>
</protein>
<evidence type="ECO:0000256" key="2">
    <source>
        <dbReference type="ARBA" id="ARBA00023043"/>
    </source>
</evidence>
<evidence type="ECO:0000313" key="4">
    <source>
        <dbReference type="EMBL" id="RJY04930.1"/>
    </source>
</evidence>
<feature type="repeat" description="ANK" evidence="3">
    <location>
        <begin position="102"/>
        <end position="135"/>
    </location>
</feature>
<dbReference type="Gene3D" id="1.25.40.20">
    <property type="entry name" value="Ankyrin repeat-containing domain"/>
    <property type="match status" value="1"/>
</dbReference>
<proteinExistence type="predicted"/>
<dbReference type="EMBL" id="QYYH01000201">
    <property type="protein sequence ID" value="RJY04930.1"/>
    <property type="molecule type" value="Genomic_DNA"/>
</dbReference>
<gene>
    <name evidence="4" type="ORF">D5R81_18950</name>
</gene>
<keyword evidence="2 3" id="KW-0040">ANK repeat</keyword>
<dbReference type="Proteomes" id="UP000273022">
    <property type="component" value="Unassembled WGS sequence"/>
</dbReference>
<organism evidence="4 5">
    <name type="scientific">Parashewanella spongiae</name>
    <dbReference type="NCBI Taxonomy" id="342950"/>
    <lineage>
        <taxon>Bacteria</taxon>
        <taxon>Pseudomonadati</taxon>
        <taxon>Pseudomonadota</taxon>
        <taxon>Gammaproteobacteria</taxon>
        <taxon>Alteromonadales</taxon>
        <taxon>Shewanellaceae</taxon>
        <taxon>Parashewanella</taxon>
    </lineage>
</organism>
<sequence>MFEAKLNTYQQVGLSFDNLNNKYGEESLIAACREGNLQSVKWHLAHGQKVNYLYQNKHVPSCFFLTPNQISPLCLAAIKGHAHVVKYLVVDQNADVNFLSSENVSPLYGACRSGKSLKIVIFLLEKGANPRQERELDDSSQGINILTAAEKGGNNQIVKFLKEAIQS</sequence>
<reference evidence="4 5" key="1">
    <citation type="submission" date="2018-09" db="EMBL/GenBank/DDBJ databases">
        <title>Phylogeny of the Shewanellaceae, and recommendation for two new genera, Pseudoshewanella and Parashewanella.</title>
        <authorList>
            <person name="Wang G."/>
        </authorList>
    </citation>
    <scope>NUCLEOTIDE SEQUENCE [LARGE SCALE GENOMIC DNA]</scope>
    <source>
        <strain evidence="4 5">KCTC 22492</strain>
    </source>
</reference>
<keyword evidence="5" id="KW-1185">Reference proteome</keyword>
<dbReference type="PANTHER" id="PTHR24198">
    <property type="entry name" value="ANKYRIN REPEAT AND PROTEIN KINASE DOMAIN-CONTAINING PROTEIN"/>
    <property type="match status" value="1"/>
</dbReference>
<dbReference type="OrthoDB" id="5624102at2"/>
<dbReference type="PANTHER" id="PTHR24198:SF165">
    <property type="entry name" value="ANKYRIN REPEAT-CONTAINING PROTEIN-RELATED"/>
    <property type="match status" value="1"/>
</dbReference>
<keyword evidence="1" id="KW-0677">Repeat</keyword>
<dbReference type="SMART" id="SM00248">
    <property type="entry name" value="ANK"/>
    <property type="match status" value="3"/>
</dbReference>
<evidence type="ECO:0000313" key="5">
    <source>
        <dbReference type="Proteomes" id="UP000273022"/>
    </source>
</evidence>
<dbReference type="PROSITE" id="PS50088">
    <property type="entry name" value="ANK_REPEAT"/>
    <property type="match status" value="1"/>
</dbReference>
<dbReference type="SUPFAM" id="SSF48403">
    <property type="entry name" value="Ankyrin repeat"/>
    <property type="match status" value="1"/>
</dbReference>
<dbReference type="InterPro" id="IPR036770">
    <property type="entry name" value="Ankyrin_rpt-contain_sf"/>
</dbReference>
<evidence type="ECO:0000256" key="3">
    <source>
        <dbReference type="PROSITE-ProRule" id="PRU00023"/>
    </source>
</evidence>
<dbReference type="RefSeq" id="WP_121855147.1">
    <property type="nucleotide sequence ID" value="NZ_CP037952.1"/>
</dbReference>
<dbReference type="InterPro" id="IPR002110">
    <property type="entry name" value="Ankyrin_rpt"/>
</dbReference>